<feature type="transmembrane region" description="Helical" evidence="10">
    <location>
        <begin position="195"/>
        <end position="215"/>
    </location>
</feature>
<feature type="compositionally biased region" description="Pro residues" evidence="9">
    <location>
        <begin position="762"/>
        <end position="777"/>
    </location>
</feature>
<accession>A0ABU2N8V8</accession>
<dbReference type="InterPro" id="IPR036890">
    <property type="entry name" value="HATPase_C_sf"/>
</dbReference>
<feature type="transmembrane region" description="Helical" evidence="10">
    <location>
        <begin position="366"/>
        <end position="390"/>
    </location>
</feature>
<dbReference type="PANTHER" id="PTHR24421">
    <property type="entry name" value="NITRATE/NITRITE SENSOR PROTEIN NARX-RELATED"/>
    <property type="match status" value="1"/>
</dbReference>
<evidence type="ECO:0000256" key="2">
    <source>
        <dbReference type="ARBA" id="ARBA00022475"/>
    </source>
</evidence>
<dbReference type="PANTHER" id="PTHR24421:SF37">
    <property type="entry name" value="SENSOR HISTIDINE KINASE NARS"/>
    <property type="match status" value="1"/>
</dbReference>
<feature type="transmembrane region" description="Helical" evidence="10">
    <location>
        <begin position="124"/>
        <end position="142"/>
    </location>
</feature>
<dbReference type="SUPFAM" id="SSF55874">
    <property type="entry name" value="ATPase domain of HSP90 chaperone/DNA topoisomerase II/histidine kinase"/>
    <property type="match status" value="1"/>
</dbReference>
<feature type="transmembrane region" description="Helical" evidence="10">
    <location>
        <begin position="252"/>
        <end position="279"/>
    </location>
</feature>
<comment type="subcellular location">
    <subcellularLocation>
        <location evidence="1">Cell membrane</location>
        <topology evidence="1">Multi-pass membrane protein</topology>
    </subcellularLocation>
</comment>
<protein>
    <submittedName>
        <fullName evidence="13">Histidine kinase</fullName>
    </submittedName>
</protein>
<keyword evidence="4 10" id="KW-0812">Transmembrane</keyword>
<keyword evidence="2" id="KW-1003">Cell membrane</keyword>
<dbReference type="InterPro" id="IPR050482">
    <property type="entry name" value="Sensor_HK_TwoCompSys"/>
</dbReference>
<evidence type="ECO:0000313" key="14">
    <source>
        <dbReference type="Proteomes" id="UP001183202"/>
    </source>
</evidence>
<comment type="caution">
    <text evidence="13">The sequence shown here is derived from an EMBL/GenBank/DDBJ whole genome shotgun (WGS) entry which is preliminary data.</text>
</comment>
<dbReference type="Pfam" id="PF02518">
    <property type="entry name" value="HATPase_c"/>
    <property type="match status" value="1"/>
</dbReference>
<keyword evidence="5 13" id="KW-0418">Kinase</keyword>
<feature type="transmembrane region" description="Helical" evidence="10">
    <location>
        <begin position="23"/>
        <end position="46"/>
    </location>
</feature>
<dbReference type="InterPro" id="IPR003594">
    <property type="entry name" value="HATPase_dom"/>
</dbReference>
<keyword evidence="7" id="KW-0902">Two-component regulatory system</keyword>
<keyword evidence="3" id="KW-0808">Transferase</keyword>
<proteinExistence type="predicted"/>
<evidence type="ECO:0000256" key="9">
    <source>
        <dbReference type="SAM" id="MobiDB-lite"/>
    </source>
</evidence>
<evidence type="ECO:0000259" key="11">
    <source>
        <dbReference type="Pfam" id="PF02518"/>
    </source>
</evidence>
<feature type="domain" description="Histidine kinase/HSP90-like ATPase" evidence="11">
    <location>
        <begin position="670"/>
        <end position="754"/>
    </location>
</feature>
<reference evidence="14" key="1">
    <citation type="submission" date="2023-07" db="EMBL/GenBank/DDBJ databases">
        <title>30 novel species of actinomycetes from the DSMZ collection.</title>
        <authorList>
            <person name="Nouioui I."/>
        </authorList>
    </citation>
    <scope>NUCLEOTIDE SEQUENCE [LARGE SCALE GENOMIC DNA]</scope>
    <source>
        <strain evidence="14">DSM 45834</strain>
    </source>
</reference>
<organism evidence="13 14">
    <name type="scientific">Pseudonocardia charpentierae</name>
    <dbReference type="NCBI Taxonomy" id="3075545"/>
    <lineage>
        <taxon>Bacteria</taxon>
        <taxon>Bacillati</taxon>
        <taxon>Actinomycetota</taxon>
        <taxon>Actinomycetes</taxon>
        <taxon>Pseudonocardiales</taxon>
        <taxon>Pseudonocardiaceae</taxon>
        <taxon>Pseudonocardia</taxon>
    </lineage>
</organism>
<dbReference type="RefSeq" id="WP_311556407.1">
    <property type="nucleotide sequence ID" value="NZ_JAVREJ010000007.1"/>
</dbReference>
<evidence type="ECO:0000259" key="12">
    <source>
        <dbReference type="Pfam" id="PF07730"/>
    </source>
</evidence>
<dbReference type="Proteomes" id="UP001183202">
    <property type="component" value="Unassembled WGS sequence"/>
</dbReference>
<feature type="transmembrane region" description="Helical" evidence="10">
    <location>
        <begin position="221"/>
        <end position="240"/>
    </location>
</feature>
<dbReference type="CDD" id="cd16917">
    <property type="entry name" value="HATPase_UhpB-NarQ-NarX-like"/>
    <property type="match status" value="1"/>
</dbReference>
<feature type="domain" description="Signal transduction histidine kinase subgroup 3 dimerisation and phosphoacceptor" evidence="12">
    <location>
        <begin position="557"/>
        <end position="603"/>
    </location>
</feature>
<dbReference type="Gene3D" id="1.20.5.1930">
    <property type="match status" value="1"/>
</dbReference>
<evidence type="ECO:0000256" key="10">
    <source>
        <dbReference type="SAM" id="Phobius"/>
    </source>
</evidence>
<evidence type="ECO:0000256" key="4">
    <source>
        <dbReference type="ARBA" id="ARBA00022692"/>
    </source>
</evidence>
<evidence type="ECO:0000256" key="8">
    <source>
        <dbReference type="ARBA" id="ARBA00023136"/>
    </source>
</evidence>
<feature type="transmembrane region" description="Helical" evidence="10">
    <location>
        <begin position="339"/>
        <end position="360"/>
    </location>
</feature>
<dbReference type="InterPro" id="IPR011712">
    <property type="entry name" value="Sig_transdc_His_kin_sub3_dim/P"/>
</dbReference>
<evidence type="ECO:0000256" key="5">
    <source>
        <dbReference type="ARBA" id="ARBA00022777"/>
    </source>
</evidence>
<evidence type="ECO:0000256" key="6">
    <source>
        <dbReference type="ARBA" id="ARBA00022989"/>
    </source>
</evidence>
<keyword evidence="8 10" id="KW-0472">Membrane</keyword>
<dbReference type="Pfam" id="PF07730">
    <property type="entry name" value="HisKA_3"/>
    <property type="match status" value="1"/>
</dbReference>
<evidence type="ECO:0000256" key="3">
    <source>
        <dbReference type="ARBA" id="ARBA00022679"/>
    </source>
</evidence>
<evidence type="ECO:0000256" key="7">
    <source>
        <dbReference type="ARBA" id="ARBA00023012"/>
    </source>
</evidence>
<dbReference type="Gene3D" id="3.30.565.10">
    <property type="entry name" value="Histidine kinase-like ATPase, C-terminal domain"/>
    <property type="match status" value="1"/>
</dbReference>
<feature type="transmembrane region" description="Helical" evidence="10">
    <location>
        <begin position="94"/>
        <end position="112"/>
    </location>
</feature>
<dbReference type="GO" id="GO:0016301">
    <property type="term" value="F:kinase activity"/>
    <property type="evidence" value="ECO:0007669"/>
    <property type="project" value="UniProtKB-KW"/>
</dbReference>
<name>A0ABU2N8V8_9PSEU</name>
<keyword evidence="6 10" id="KW-1133">Transmembrane helix</keyword>
<evidence type="ECO:0000313" key="13">
    <source>
        <dbReference type="EMBL" id="MDT0350373.1"/>
    </source>
</evidence>
<feature type="region of interest" description="Disordered" evidence="9">
    <location>
        <begin position="757"/>
        <end position="792"/>
    </location>
</feature>
<keyword evidence="14" id="KW-1185">Reference proteome</keyword>
<sequence length="1255" mass="130139">MTGTVSSVVRTVPGTRAAARDGLAARVAVVVLLVLCSAVSLGWLAVGAVTAAAQYSPAVARSVGAAAAAGSSWARAVAAAAPASEPLSQAVLDYGFSAVNLVLAGVLLGAGLRGRAMRTWPIRLLAVALVGSAGAFNLQAHAAARAIETATGLALSGVHQVVLHGVACAAYIVALLVFPTPSWDGLPGARHARGGLAVVGVVTFLLVGLGTAVLPHTTSCVLFFGFLVPAVGLVVLPRRVRRGPGAEARTQARLLFSTLVGGFAVAVVLGVVTLLLGLLGEAPGLTLVDPTAHAQMDHGAASTAPIALLFWFSRLASAAIAVVVLVATRHDRLWTAERWFSRGLVVLLVMAVGGGAFVVLRTVTVGVLGVGGATALATVLVALVFGPLYVRGERVVDRLLYGTRPAPYRVLADVTAFTRSTLPSTAAAAPDLTRVAEAVAHGLGANVCLLTVRRPGLRDRTYEWTDPTAGFGTWDLVEVPVRHGAEQVGVLAVDRQAAAGLYAHRSHLLTDVADGLGVVLEASRSGIELERQLRAALAHAEEIAASRRRTVAEMDAERRRIERDLHDGAQHHLVSLRLTLGLVEHQVAGGELDQAREWLAKLVGQLADVEAVLAATADGVSSLVLAEKGLVETLRSELGATHPPVGFDDGGITSGRRFPADVEAAVWFCCAEAVGNARKHAQGAPISVGLAERRGALTFTVRDEGPGFVVDATDPGGGRGMRNMTTRLSGVGGHVVVRSVPGEGTAVTGTVPLPAESAAAAAPPPAAPPREPAPPMDSAPTGARASHPDPPTDPILVVEPMSEPVRAVDEPTSLGGQVRELLRWARAAYRDSPAEGRLDDLTHRLGEPLRIAVLATVDDARHMLVEALIGTPDVPRPVDGVAGPVRYAFGDRGVESGPDAVVVTLPAPSLRAMTLIDTPDPALLDGPADAPVADALVLLLHYGRPADLTLLDQLHAAGHRGAIAVLAVADQTGAAAEQAVREFGDDPAVRRVCHAVVPVAPATAVAAARLGDDEHEWLEQWVARAPEPSGTERSAGDGAVPSSTVTEVPVAAADDGSEIATALLDRLGPLGARRALKLVRGGEGDTRAALAGALVRHSGLGELQELIGSRFLSRADALRSRTVLAGLDALIRTTPPESDAHRLSYQLERVRAGAHELREIELLDLLRCGGLNLPDEQRSAAERLLGADGDGVRDRLALAADATAEQVREAAALQVARWRQIADHPVASTRVRDAAHDLVRTCERLSAGTEVAAPR</sequence>
<dbReference type="EMBL" id="JAVREJ010000007">
    <property type="protein sequence ID" value="MDT0350373.1"/>
    <property type="molecule type" value="Genomic_DNA"/>
</dbReference>
<evidence type="ECO:0000256" key="1">
    <source>
        <dbReference type="ARBA" id="ARBA00004651"/>
    </source>
</evidence>
<feature type="transmembrane region" description="Helical" evidence="10">
    <location>
        <begin position="162"/>
        <end position="183"/>
    </location>
</feature>
<gene>
    <name evidence="13" type="ORF">RM445_12645</name>
</gene>